<dbReference type="SUPFAM" id="SSF47413">
    <property type="entry name" value="lambda repressor-like DNA-binding domains"/>
    <property type="match status" value="1"/>
</dbReference>
<keyword evidence="2" id="KW-1185">Reference proteome</keyword>
<reference evidence="1 2" key="1">
    <citation type="submission" date="2017-09" db="EMBL/GenBank/DDBJ databases">
        <title>The draft genome sequences of Marinobacter guineae M3B.</title>
        <authorList>
            <person name="Cao J."/>
        </authorList>
    </citation>
    <scope>NUCLEOTIDE SEQUENCE [LARGE SCALE GENOMIC DNA]</scope>
    <source>
        <strain evidence="1 2">M3B</strain>
    </source>
</reference>
<dbReference type="Proteomes" id="UP000229044">
    <property type="component" value="Unassembled WGS sequence"/>
</dbReference>
<evidence type="ECO:0000313" key="2">
    <source>
        <dbReference type="Proteomes" id="UP000229044"/>
    </source>
</evidence>
<sequence>MSSELAKKVRLIREAETSGRAEFCEIIGVAKKTLEGMEQTGRIPRGDLLEKVCQTWPKYTLWLMTGKTDESCGQIDPETEVARREHSLKTG</sequence>
<dbReference type="RefSeq" id="WP_143752363.1">
    <property type="nucleotide sequence ID" value="NZ_KZ319339.1"/>
</dbReference>
<dbReference type="EMBL" id="NTFI01000001">
    <property type="protein sequence ID" value="PHQ27422.1"/>
    <property type="molecule type" value="Genomic_DNA"/>
</dbReference>
<dbReference type="GO" id="GO:0003677">
    <property type="term" value="F:DNA binding"/>
    <property type="evidence" value="ECO:0007669"/>
    <property type="project" value="InterPro"/>
</dbReference>
<protein>
    <submittedName>
        <fullName evidence="1">Transcriptional regulator</fullName>
    </submittedName>
</protein>
<accession>A0A2G1VKX4</accession>
<dbReference type="OrthoDB" id="6302218at2"/>
<dbReference type="Gene3D" id="1.10.260.40">
    <property type="entry name" value="lambda repressor-like DNA-binding domains"/>
    <property type="match status" value="1"/>
</dbReference>
<comment type="caution">
    <text evidence="1">The sequence shown here is derived from an EMBL/GenBank/DDBJ whole genome shotgun (WGS) entry which is preliminary data.</text>
</comment>
<dbReference type="AlphaFoldDB" id="A0A2G1VKX4"/>
<name>A0A2G1VKX4_9GAMM</name>
<dbReference type="InterPro" id="IPR010982">
    <property type="entry name" value="Lambda_DNA-bd_dom_sf"/>
</dbReference>
<evidence type="ECO:0000313" key="1">
    <source>
        <dbReference type="EMBL" id="PHQ27422.1"/>
    </source>
</evidence>
<gene>
    <name evidence="1" type="ORF">CLH62_07600</name>
</gene>
<proteinExistence type="predicted"/>
<organism evidence="1 2">
    <name type="scientific">Marinobacter guineae</name>
    <dbReference type="NCBI Taxonomy" id="432303"/>
    <lineage>
        <taxon>Bacteria</taxon>
        <taxon>Pseudomonadati</taxon>
        <taxon>Pseudomonadota</taxon>
        <taxon>Gammaproteobacteria</taxon>
        <taxon>Pseudomonadales</taxon>
        <taxon>Marinobacteraceae</taxon>
        <taxon>Marinobacter</taxon>
    </lineage>
</organism>